<feature type="zinc finger region" description="CHC2-type" evidence="12 14">
    <location>
        <begin position="39"/>
        <end position="63"/>
    </location>
</feature>
<dbReference type="Pfam" id="PF08278">
    <property type="entry name" value="DnaG_DnaB_bind"/>
    <property type="match status" value="1"/>
</dbReference>
<dbReference type="EMBL" id="FOXF01000002">
    <property type="protein sequence ID" value="SFP00148.1"/>
    <property type="molecule type" value="Genomic_DNA"/>
</dbReference>
<dbReference type="InterPro" id="IPR013173">
    <property type="entry name" value="DNA_primase_DnaG_DnaB-bd_dom"/>
</dbReference>
<keyword evidence="11 12" id="KW-0804">Transcription</keyword>
<dbReference type="InterPro" id="IPR013264">
    <property type="entry name" value="DNAG_N"/>
</dbReference>
<evidence type="ECO:0000256" key="8">
    <source>
        <dbReference type="ARBA" id="ARBA00022833"/>
    </source>
</evidence>
<keyword evidence="4 12" id="KW-0548">Nucleotidyltransferase</keyword>
<dbReference type="GO" id="GO:0003899">
    <property type="term" value="F:DNA-directed RNA polymerase activity"/>
    <property type="evidence" value="ECO:0007669"/>
    <property type="project" value="UniProtKB-UniRule"/>
</dbReference>
<dbReference type="AlphaFoldDB" id="A0A662ZHJ0"/>
<evidence type="ECO:0000259" key="15">
    <source>
        <dbReference type="PROSITE" id="PS50880"/>
    </source>
</evidence>
<dbReference type="GO" id="GO:1990077">
    <property type="term" value="C:primosome complex"/>
    <property type="evidence" value="ECO:0007669"/>
    <property type="project" value="UniProtKB-KW"/>
</dbReference>
<reference evidence="16 17" key="1">
    <citation type="submission" date="2016-10" db="EMBL/GenBank/DDBJ databases">
        <authorList>
            <person name="Varghese N."/>
            <person name="Submissions S."/>
        </authorList>
    </citation>
    <scope>NUCLEOTIDE SEQUENCE [LARGE SCALE GENOMIC DNA]</scope>
    <source>
        <strain evidence="16 17">DSM 1361</strain>
    </source>
</reference>
<keyword evidence="8 12" id="KW-0862">Zinc</keyword>
<dbReference type="Gene3D" id="3.40.1360.10">
    <property type="match status" value="1"/>
</dbReference>
<dbReference type="Pfam" id="PF10410">
    <property type="entry name" value="DnaB_bind"/>
    <property type="match status" value="1"/>
</dbReference>
<dbReference type="SUPFAM" id="SSF56731">
    <property type="entry name" value="DNA primase core"/>
    <property type="match status" value="1"/>
</dbReference>
<keyword evidence="5 12" id="KW-0235">DNA replication</keyword>
<dbReference type="Gene3D" id="3.90.980.10">
    <property type="entry name" value="DNA primase, catalytic core, N-terminal domain"/>
    <property type="match status" value="1"/>
</dbReference>
<evidence type="ECO:0000313" key="17">
    <source>
        <dbReference type="Proteomes" id="UP000243745"/>
    </source>
</evidence>
<keyword evidence="9" id="KW-0460">Magnesium</keyword>
<dbReference type="InterPro" id="IPR050219">
    <property type="entry name" value="DnaG_primase"/>
</dbReference>
<evidence type="ECO:0000256" key="14">
    <source>
        <dbReference type="PIRSR" id="PIRSR002811-1"/>
    </source>
</evidence>
<name>A0A662ZHJ0_9GAMM</name>
<dbReference type="Pfam" id="PF01807">
    <property type="entry name" value="Zn_ribbon_DnaG"/>
    <property type="match status" value="1"/>
</dbReference>
<sequence length="596" mass="68362">MPRIKESFINELLERVDIVDVISSRIKLKKTGSGYMACCPFHSEKTPSFSVSPQKQFFNCFGCHEAGNAYRFIMKYDNVNFTEAVEEVAKIAGISVEYDENSKYNPEKTLDTFELTKAAAGFYHQELFKHPEARQYLQNRGITQETIEKYQIGFAPNNWDFIFKSLCADSRQNPDKVSKLLDIGLIKENESGRYYDMFRNRVIIPIRDKKGNVIAFGGRVLDNSKPKYINSKESEIYKKGYELFNLDYVRKLPKEELNCIIITEGYMDVIALDQYGVHNAVASLGTATTPMQLSLLFKQTDKIVFCYDGDDAGRHAAWRAFGLTLSAVRDDKVLSFCFLPKEHDPDSLVRAQGAAGFRKYLENSLFFKDYLMSELSHRYDLGSDEGQIKAVDEFCSLVKRITDAPIMLQSLIVAMAKLVGWEERRIEICLQNKQTDVHESEPQERSQIQNQNSQIEITALRGLVARIIQNPYLVNQIPEQDRLNRLLSDYADQKAAIVLDLLEKIRAKPDITTGALLEQYRGSVYERIMNLLAAVKLDDSLENVKISSMLIFIKMYLSEAVEAKISWLRRESSRRNLTNEEMALSTLLERKLRNIK</sequence>
<accession>A0A662ZHJ0</accession>
<evidence type="ECO:0000256" key="7">
    <source>
        <dbReference type="ARBA" id="ARBA00022771"/>
    </source>
</evidence>
<evidence type="ECO:0000256" key="4">
    <source>
        <dbReference type="ARBA" id="ARBA00022695"/>
    </source>
</evidence>
<proteinExistence type="inferred from homology"/>
<protein>
    <recommendedName>
        <fullName evidence="12 13">DNA primase</fullName>
        <ecNumber evidence="12">2.7.7.101</ecNumber>
    </recommendedName>
</protein>
<evidence type="ECO:0000256" key="1">
    <source>
        <dbReference type="ARBA" id="ARBA00022478"/>
    </source>
</evidence>
<evidence type="ECO:0000256" key="10">
    <source>
        <dbReference type="ARBA" id="ARBA00023125"/>
    </source>
</evidence>
<dbReference type="SMART" id="SM00493">
    <property type="entry name" value="TOPRIM"/>
    <property type="match status" value="1"/>
</dbReference>
<dbReference type="SUPFAM" id="SSF117023">
    <property type="entry name" value="DNA primase DnaG, C-terminal domain"/>
    <property type="match status" value="1"/>
</dbReference>
<dbReference type="SUPFAM" id="SSF57783">
    <property type="entry name" value="Zinc beta-ribbon"/>
    <property type="match status" value="1"/>
</dbReference>
<evidence type="ECO:0000256" key="9">
    <source>
        <dbReference type="ARBA" id="ARBA00022842"/>
    </source>
</evidence>
<dbReference type="PANTHER" id="PTHR30313">
    <property type="entry name" value="DNA PRIMASE"/>
    <property type="match status" value="1"/>
</dbReference>
<dbReference type="FunFam" id="3.40.1360.10:FF:000002">
    <property type="entry name" value="DNA primase"/>
    <property type="match status" value="1"/>
</dbReference>
<comment type="subunit">
    <text evidence="12">Monomer. Interacts with DnaB.</text>
</comment>
<dbReference type="SMART" id="SM00400">
    <property type="entry name" value="ZnF_CHCC"/>
    <property type="match status" value="1"/>
</dbReference>
<comment type="catalytic activity">
    <reaction evidence="12">
        <text>ssDNA + n NTP = ssDNA/pppN(pN)n-1 hybrid + (n-1) diphosphate.</text>
        <dbReference type="EC" id="2.7.7.101"/>
    </reaction>
</comment>
<dbReference type="PANTHER" id="PTHR30313:SF2">
    <property type="entry name" value="DNA PRIMASE"/>
    <property type="match status" value="1"/>
</dbReference>
<keyword evidence="1 12" id="KW-0240">DNA-directed RNA polymerase</keyword>
<dbReference type="InterPro" id="IPR019475">
    <property type="entry name" value="DNA_primase_DnaB-bd"/>
</dbReference>
<dbReference type="PROSITE" id="PS50880">
    <property type="entry name" value="TOPRIM"/>
    <property type="match status" value="1"/>
</dbReference>
<comment type="similarity">
    <text evidence="12 13">Belongs to the DnaG primase family.</text>
</comment>
<keyword evidence="3 12" id="KW-0808">Transferase</keyword>
<dbReference type="FunFam" id="3.90.980.10:FF:000001">
    <property type="entry name" value="DNA primase"/>
    <property type="match status" value="1"/>
</dbReference>
<dbReference type="InterPro" id="IPR037068">
    <property type="entry name" value="DNA_primase_core_N_sf"/>
</dbReference>
<gene>
    <name evidence="12" type="primary">dnaG</name>
    <name evidence="16" type="ORF">SAMN02910344_00127</name>
</gene>
<comment type="cofactor">
    <cofactor evidence="12 13 14">
        <name>Zn(2+)</name>
        <dbReference type="ChEBI" id="CHEBI:29105"/>
    </cofactor>
    <text evidence="12 13 14">Binds 1 zinc ion per monomer.</text>
</comment>
<dbReference type="Pfam" id="PF08275">
    <property type="entry name" value="DNAG_N"/>
    <property type="match status" value="1"/>
</dbReference>
<dbReference type="OrthoDB" id="9803773at2"/>
<organism evidence="16 17">
    <name type="scientific">Ruminobacter amylophilus</name>
    <dbReference type="NCBI Taxonomy" id="867"/>
    <lineage>
        <taxon>Bacteria</taxon>
        <taxon>Pseudomonadati</taxon>
        <taxon>Pseudomonadota</taxon>
        <taxon>Gammaproteobacteria</taxon>
        <taxon>Aeromonadales</taxon>
        <taxon>Succinivibrionaceae</taxon>
        <taxon>Ruminobacter</taxon>
    </lineage>
</organism>
<evidence type="ECO:0000256" key="2">
    <source>
        <dbReference type="ARBA" id="ARBA00022515"/>
    </source>
</evidence>
<evidence type="ECO:0000256" key="3">
    <source>
        <dbReference type="ARBA" id="ARBA00022679"/>
    </source>
</evidence>
<dbReference type="Gene3D" id="3.90.580.10">
    <property type="entry name" value="Zinc finger, CHC2-type domain"/>
    <property type="match status" value="1"/>
</dbReference>
<evidence type="ECO:0000313" key="16">
    <source>
        <dbReference type="EMBL" id="SFP00148.1"/>
    </source>
</evidence>
<dbReference type="RefSeq" id="WP_093139960.1">
    <property type="nucleotide sequence ID" value="NZ_FOXF01000002.1"/>
</dbReference>
<dbReference type="Pfam" id="PF13155">
    <property type="entry name" value="Toprim_2"/>
    <property type="match status" value="1"/>
</dbReference>
<dbReference type="NCBIfam" id="TIGR01391">
    <property type="entry name" value="dnaG"/>
    <property type="match status" value="1"/>
</dbReference>
<dbReference type="InterPro" id="IPR016136">
    <property type="entry name" value="DNA_helicase_N/primase_C"/>
</dbReference>
<dbReference type="GO" id="GO:0006269">
    <property type="term" value="P:DNA replication, synthesis of primer"/>
    <property type="evidence" value="ECO:0007669"/>
    <property type="project" value="UniProtKB-UniRule"/>
</dbReference>
<comment type="function">
    <text evidence="12 13">RNA polymerase that catalyzes the synthesis of short RNA molecules used as primers for DNA polymerase during DNA replication.</text>
</comment>
<dbReference type="InterPro" id="IPR002694">
    <property type="entry name" value="Znf_CHC2"/>
</dbReference>
<dbReference type="GO" id="GO:0003677">
    <property type="term" value="F:DNA binding"/>
    <property type="evidence" value="ECO:0007669"/>
    <property type="project" value="UniProtKB-KW"/>
</dbReference>
<dbReference type="InterPro" id="IPR034151">
    <property type="entry name" value="TOPRIM_DnaG_bac"/>
</dbReference>
<dbReference type="FunFam" id="3.90.580.10:FF:000001">
    <property type="entry name" value="DNA primase"/>
    <property type="match status" value="1"/>
</dbReference>
<dbReference type="PIRSF" id="PIRSF002811">
    <property type="entry name" value="DnaG"/>
    <property type="match status" value="1"/>
</dbReference>
<keyword evidence="17" id="KW-1185">Reference proteome</keyword>
<dbReference type="Gene3D" id="1.10.860.10">
    <property type="entry name" value="DNAb Helicase, Chain A"/>
    <property type="match status" value="1"/>
</dbReference>
<dbReference type="GO" id="GO:0008270">
    <property type="term" value="F:zinc ion binding"/>
    <property type="evidence" value="ECO:0007669"/>
    <property type="project" value="UniProtKB-UniRule"/>
</dbReference>
<dbReference type="GO" id="GO:0000428">
    <property type="term" value="C:DNA-directed RNA polymerase complex"/>
    <property type="evidence" value="ECO:0007669"/>
    <property type="project" value="UniProtKB-KW"/>
</dbReference>
<dbReference type="InterPro" id="IPR030846">
    <property type="entry name" value="DnaG_bac"/>
</dbReference>
<keyword evidence="6 12" id="KW-0479">Metal-binding</keyword>
<dbReference type="InterPro" id="IPR006171">
    <property type="entry name" value="TOPRIM_dom"/>
</dbReference>
<comment type="domain">
    <text evidence="12">Contains an N-terminal zinc-binding domain, a central core domain that contains the primase activity, and a C-terminal DnaB-binding domain.</text>
</comment>
<dbReference type="HAMAP" id="MF_00974">
    <property type="entry name" value="DNA_primase_DnaG"/>
    <property type="match status" value="1"/>
</dbReference>
<keyword evidence="10 12" id="KW-0238">DNA-binding</keyword>
<dbReference type="GO" id="GO:0005737">
    <property type="term" value="C:cytoplasm"/>
    <property type="evidence" value="ECO:0007669"/>
    <property type="project" value="TreeGrafter"/>
</dbReference>
<dbReference type="InterPro" id="IPR006295">
    <property type="entry name" value="DNA_primase_DnaG"/>
</dbReference>
<keyword evidence="7 12" id="KW-0863">Zinc-finger</keyword>
<evidence type="ECO:0000256" key="5">
    <source>
        <dbReference type="ARBA" id="ARBA00022705"/>
    </source>
</evidence>
<dbReference type="SMART" id="SM00766">
    <property type="entry name" value="DnaG_DnaB_bind"/>
    <property type="match status" value="1"/>
</dbReference>
<keyword evidence="2 12" id="KW-0639">Primosome</keyword>
<evidence type="ECO:0000256" key="12">
    <source>
        <dbReference type="HAMAP-Rule" id="MF_00974"/>
    </source>
</evidence>
<evidence type="ECO:0000256" key="11">
    <source>
        <dbReference type="ARBA" id="ARBA00023163"/>
    </source>
</evidence>
<dbReference type="CDD" id="cd03364">
    <property type="entry name" value="TOPRIM_DnaG_primases"/>
    <property type="match status" value="1"/>
</dbReference>
<feature type="domain" description="Toprim" evidence="15">
    <location>
        <begin position="258"/>
        <end position="340"/>
    </location>
</feature>
<dbReference type="EC" id="2.7.7.101" evidence="12"/>
<dbReference type="Proteomes" id="UP000243745">
    <property type="component" value="Unassembled WGS sequence"/>
</dbReference>
<evidence type="ECO:0000256" key="13">
    <source>
        <dbReference type="PIRNR" id="PIRNR002811"/>
    </source>
</evidence>
<dbReference type="InterPro" id="IPR036977">
    <property type="entry name" value="DNA_primase_Znf_CHC2"/>
</dbReference>
<evidence type="ECO:0000256" key="6">
    <source>
        <dbReference type="ARBA" id="ARBA00022723"/>
    </source>
</evidence>